<dbReference type="Proteomes" id="UP001054945">
    <property type="component" value="Unassembled WGS sequence"/>
</dbReference>
<organism evidence="1 2">
    <name type="scientific">Caerostris extrusa</name>
    <name type="common">Bark spider</name>
    <name type="synonym">Caerostris bankana</name>
    <dbReference type="NCBI Taxonomy" id="172846"/>
    <lineage>
        <taxon>Eukaryota</taxon>
        <taxon>Metazoa</taxon>
        <taxon>Ecdysozoa</taxon>
        <taxon>Arthropoda</taxon>
        <taxon>Chelicerata</taxon>
        <taxon>Arachnida</taxon>
        <taxon>Araneae</taxon>
        <taxon>Araneomorphae</taxon>
        <taxon>Entelegynae</taxon>
        <taxon>Araneoidea</taxon>
        <taxon>Araneidae</taxon>
        <taxon>Caerostris</taxon>
    </lineage>
</organism>
<accession>A0AAV4QWW5</accession>
<name>A0AAV4QWW5_CAEEX</name>
<protein>
    <submittedName>
        <fullName evidence="1">Uncharacterized protein</fullName>
    </submittedName>
</protein>
<evidence type="ECO:0000313" key="1">
    <source>
        <dbReference type="EMBL" id="GIY12567.1"/>
    </source>
</evidence>
<keyword evidence="2" id="KW-1185">Reference proteome</keyword>
<gene>
    <name evidence="1" type="ORF">CEXT_93051</name>
</gene>
<comment type="caution">
    <text evidence="1">The sequence shown here is derived from an EMBL/GenBank/DDBJ whole genome shotgun (WGS) entry which is preliminary data.</text>
</comment>
<dbReference type="AlphaFoldDB" id="A0AAV4QWW5"/>
<reference evidence="1 2" key="1">
    <citation type="submission" date="2021-06" db="EMBL/GenBank/DDBJ databases">
        <title>Caerostris extrusa draft genome.</title>
        <authorList>
            <person name="Kono N."/>
            <person name="Arakawa K."/>
        </authorList>
    </citation>
    <scope>NUCLEOTIDE SEQUENCE [LARGE SCALE GENOMIC DNA]</scope>
</reference>
<sequence length="188" mass="21668">MLPYSRYLLPKTRVKCGEQVCYIFSLKVRSTKTPSQIQNSVMCPANSHKILWIVGRETVPLGDRRGRQVEQSSVPLTMFWAHPCSLGQKESGILKRSAHPFGYFTRPARFPEGIRPPFISAIKLEEWPMSESLAPTFLNGISYGYYEKFQQYTIVEFNFLSVWIQFIKLRRLAVGNSEIVVFQISQLL</sequence>
<dbReference type="EMBL" id="BPLR01006808">
    <property type="protein sequence ID" value="GIY12567.1"/>
    <property type="molecule type" value="Genomic_DNA"/>
</dbReference>
<proteinExistence type="predicted"/>
<evidence type="ECO:0000313" key="2">
    <source>
        <dbReference type="Proteomes" id="UP001054945"/>
    </source>
</evidence>